<gene>
    <name evidence="2" type="ORF">SRO942_LOCUS45254</name>
    <name evidence="1" type="ORF">TMI583_LOCUS41024</name>
</gene>
<evidence type="ECO:0000313" key="3">
    <source>
        <dbReference type="Proteomes" id="UP000682733"/>
    </source>
</evidence>
<protein>
    <submittedName>
        <fullName evidence="1">Uncharacterized protein</fullName>
    </submittedName>
</protein>
<dbReference type="Proteomes" id="UP000681722">
    <property type="component" value="Unassembled WGS sequence"/>
</dbReference>
<accession>A0A8S2UKT5</accession>
<dbReference type="AlphaFoldDB" id="A0A8S2UKT5"/>
<dbReference type="EMBL" id="CAJOBA010064110">
    <property type="protein sequence ID" value="CAF4350001.1"/>
    <property type="molecule type" value="Genomic_DNA"/>
</dbReference>
<sequence length="74" mass="8397">MFGQAPRSDSDFWKLVARDAILDEEDLPTPVALDGDVNDDVVISKEQDTTWDDVIDPDVTKLVQKLIARLYQIH</sequence>
<name>A0A8S2UKT5_9BILA</name>
<reference evidence="1" key="1">
    <citation type="submission" date="2021-02" db="EMBL/GenBank/DDBJ databases">
        <authorList>
            <person name="Nowell W R."/>
        </authorList>
    </citation>
    <scope>NUCLEOTIDE SEQUENCE</scope>
</reference>
<comment type="caution">
    <text evidence="1">The sequence shown here is derived from an EMBL/GenBank/DDBJ whole genome shotgun (WGS) entry which is preliminary data.</text>
</comment>
<evidence type="ECO:0000313" key="2">
    <source>
        <dbReference type="EMBL" id="CAF4509846.1"/>
    </source>
</evidence>
<dbReference type="OrthoDB" id="10065709at2759"/>
<evidence type="ECO:0000313" key="1">
    <source>
        <dbReference type="EMBL" id="CAF4350001.1"/>
    </source>
</evidence>
<dbReference type="EMBL" id="CAJOBC010107614">
    <property type="protein sequence ID" value="CAF4509846.1"/>
    <property type="molecule type" value="Genomic_DNA"/>
</dbReference>
<dbReference type="Proteomes" id="UP000682733">
    <property type="component" value="Unassembled WGS sequence"/>
</dbReference>
<organism evidence="1 3">
    <name type="scientific">Didymodactylos carnosus</name>
    <dbReference type="NCBI Taxonomy" id="1234261"/>
    <lineage>
        <taxon>Eukaryota</taxon>
        <taxon>Metazoa</taxon>
        <taxon>Spiralia</taxon>
        <taxon>Gnathifera</taxon>
        <taxon>Rotifera</taxon>
        <taxon>Eurotatoria</taxon>
        <taxon>Bdelloidea</taxon>
        <taxon>Philodinida</taxon>
        <taxon>Philodinidae</taxon>
        <taxon>Didymodactylos</taxon>
    </lineage>
</organism>
<proteinExistence type="predicted"/>